<dbReference type="SUPFAM" id="SSF48452">
    <property type="entry name" value="TPR-like"/>
    <property type="match status" value="5"/>
</dbReference>
<feature type="compositionally biased region" description="Pro residues" evidence="4">
    <location>
        <begin position="626"/>
        <end position="638"/>
    </location>
</feature>
<feature type="compositionally biased region" description="Acidic residues" evidence="4">
    <location>
        <begin position="126"/>
        <end position="143"/>
    </location>
</feature>
<evidence type="ECO:0000256" key="4">
    <source>
        <dbReference type="SAM" id="MobiDB-lite"/>
    </source>
</evidence>
<keyword evidence="1" id="KW-0677">Repeat</keyword>
<feature type="region of interest" description="Disordered" evidence="4">
    <location>
        <begin position="622"/>
        <end position="643"/>
    </location>
</feature>
<feature type="compositionally biased region" description="Basic and acidic residues" evidence="4">
    <location>
        <begin position="709"/>
        <end position="718"/>
    </location>
</feature>
<evidence type="ECO:0000256" key="2">
    <source>
        <dbReference type="ARBA" id="ARBA00022803"/>
    </source>
</evidence>
<feature type="repeat" description="TPR" evidence="3">
    <location>
        <begin position="945"/>
        <end position="978"/>
    </location>
</feature>
<protein>
    <submittedName>
        <fullName evidence="5">Tetratricopeptide repeat protein</fullName>
    </submittedName>
</protein>
<comment type="caution">
    <text evidence="5">The sequence shown here is derived from an EMBL/GenBank/DDBJ whole genome shotgun (WGS) entry which is preliminary data.</text>
</comment>
<feature type="compositionally biased region" description="Polar residues" evidence="4">
    <location>
        <begin position="699"/>
        <end position="708"/>
    </location>
</feature>
<dbReference type="InterPro" id="IPR011990">
    <property type="entry name" value="TPR-like_helical_dom_sf"/>
</dbReference>
<feature type="region of interest" description="Disordered" evidence="4">
    <location>
        <begin position="688"/>
        <end position="727"/>
    </location>
</feature>
<evidence type="ECO:0000256" key="3">
    <source>
        <dbReference type="PROSITE-ProRule" id="PRU00339"/>
    </source>
</evidence>
<keyword evidence="6" id="KW-1185">Reference proteome</keyword>
<name>A0AAD9DCT5_9STRA</name>
<sequence length="1297" mass="144817">MEPIAVKMEPTVELEDGTQSVDINYSTDVFLWKDVCQATAWFDRAQKLFGNTSTVKTDPDIVIDCAQKALSLYQGCFARVKKRSSTASAAVKSRSQDPPEMGVGINLELRIAQTLRLLAAVHAATDDDENDVEDKEEYGEEKDGDNKHHHFKAAVQYHDDAVSLLVGVFEDEEEKVNSARKRRMLLLEIAMPKDTLNENDHFTMATAMGEVGSNNNILLTIQVPSDERLLQHTTFTSQPKQVSFLIPAEEQRVRAIAMSLNAMAELHAKQGNDGAAMESFREALEILRAATEEQEENESLSGNGRQNETKSRVEVDLANTLQAVGNFHLRRDELDAAFNAYSTVWALYNGSDDMTSASSQDGVGGASLMIARESPSTSPDLDRSRLRKKTIASENNDVPESLVPGALAALNNLGIVHERRGELEEALSCYDQILRARIESLGSDHFDTANAFVNIGNCYQRKLEWEKAAFAYKEATSIYDLVSNQQQACLTLDQTGMIRLQRSLAGVLRNWGTCCWKQRRIAEAIDLLNQSVNTEEILISDSLELAVPQKIVRASYESMAQMLGILGCLYVEHNIVEHRSFQNSEGAFTMALQIYEELGYEETDPAVVWANNNLASVRVMGVRSMTPPPPPAPTPPKASPEAATSDEIDFDEIDSVDLDEVLGDGDDSVFSGVDDSTEELDEILSSARHLQNKGHPEQLNLSRTSLTSEQDRQEKSDRDEGESNEDKEEFLLQQKGSYGDESIEAAEAHMSLAEHLWEKGDRDLATDHFTEAHAVFHSRLGDCKEIAMILKSLGDLNKEDGKLEASKELYSEALDIEMSVFGHHRPQTLNAAGVVCLMLDDFRAAMEYHRRALQIQKKKLAAEHKYEMFETLVLIGNVYYSERNNLSNIRTQGVDYKDFIESGFLGWIANAHDMRGEYGKAIQFYEESLQMATSRSSKESKKETALTLNRLGSLTRELGRYEEAMDYHKRALSIQKNSSQSVAKAMTAETCVLMGMVKAKTGEYSTALNLFEDAVLTLKDALGEKHLSVTKTLAQIGQLHFQLSSYVEAFANLEEAERIQLETVGEMNRDTLETQALLGRVLTATGEYDSASTKLNSVVEKQQSLFGVNHPSIAESNQFIAENFLEQGMSTEARGVYVEVYNMRKTFFTMDQIQMAESMVDVIRARNGRPERALAIYRNAMDVYREYLPDDHVLIGRLLVYEGDAHAELLEFPTSIELYEKARKIFRKSVGDCAIDSAQVAVNMGKVLLRKCDYDGAKEEFNAALSHYNQLLPENHPKVSSTMSLLGRVEEEEALCV</sequence>
<evidence type="ECO:0000313" key="5">
    <source>
        <dbReference type="EMBL" id="KAK1741000.1"/>
    </source>
</evidence>
<organism evidence="5 6">
    <name type="scientific">Skeletonema marinoi</name>
    <dbReference type="NCBI Taxonomy" id="267567"/>
    <lineage>
        <taxon>Eukaryota</taxon>
        <taxon>Sar</taxon>
        <taxon>Stramenopiles</taxon>
        <taxon>Ochrophyta</taxon>
        <taxon>Bacillariophyta</taxon>
        <taxon>Coscinodiscophyceae</taxon>
        <taxon>Thalassiosirophycidae</taxon>
        <taxon>Thalassiosirales</taxon>
        <taxon>Skeletonemataceae</taxon>
        <taxon>Skeletonema</taxon>
        <taxon>Skeletonema marinoi-dohrnii complex</taxon>
    </lineage>
</organism>
<feature type="repeat" description="TPR" evidence="3">
    <location>
        <begin position="407"/>
        <end position="440"/>
    </location>
</feature>
<feature type="region of interest" description="Disordered" evidence="4">
    <location>
        <begin position="126"/>
        <end position="147"/>
    </location>
</feature>
<gene>
    <name evidence="5" type="ORF">QTG54_008252</name>
</gene>
<dbReference type="Pfam" id="PF13424">
    <property type="entry name" value="TPR_12"/>
    <property type="match status" value="4"/>
</dbReference>
<dbReference type="EMBL" id="JATAAI010000014">
    <property type="protein sequence ID" value="KAK1741000.1"/>
    <property type="molecule type" value="Genomic_DNA"/>
</dbReference>
<proteinExistence type="predicted"/>
<dbReference type="PANTHER" id="PTHR45641:SF19">
    <property type="entry name" value="NEPHROCYSTIN-3"/>
    <property type="match status" value="1"/>
</dbReference>
<dbReference type="PANTHER" id="PTHR45641">
    <property type="entry name" value="TETRATRICOPEPTIDE REPEAT PROTEIN (AFU_ORTHOLOGUE AFUA_6G03870)"/>
    <property type="match status" value="1"/>
</dbReference>
<dbReference type="SMART" id="SM00028">
    <property type="entry name" value="TPR"/>
    <property type="match status" value="15"/>
</dbReference>
<evidence type="ECO:0000256" key="1">
    <source>
        <dbReference type="ARBA" id="ARBA00022737"/>
    </source>
</evidence>
<reference evidence="5" key="1">
    <citation type="submission" date="2023-06" db="EMBL/GenBank/DDBJ databases">
        <title>Survivors Of The Sea: Transcriptome response of Skeletonema marinoi to long-term dormancy.</title>
        <authorList>
            <person name="Pinder M.I.M."/>
            <person name="Kourtchenko O."/>
            <person name="Robertson E.K."/>
            <person name="Larsson T."/>
            <person name="Maumus F."/>
            <person name="Osuna-Cruz C.M."/>
            <person name="Vancaester E."/>
            <person name="Stenow R."/>
            <person name="Vandepoele K."/>
            <person name="Ploug H."/>
            <person name="Bruchert V."/>
            <person name="Godhe A."/>
            <person name="Topel M."/>
        </authorList>
    </citation>
    <scope>NUCLEOTIDE SEQUENCE</scope>
    <source>
        <strain evidence="5">R05AC</strain>
    </source>
</reference>
<evidence type="ECO:0000313" key="6">
    <source>
        <dbReference type="Proteomes" id="UP001224775"/>
    </source>
</evidence>
<accession>A0AAD9DCT5</accession>
<keyword evidence="2 3" id="KW-0802">TPR repeat</keyword>
<dbReference type="Pfam" id="PF13374">
    <property type="entry name" value="TPR_10"/>
    <property type="match status" value="1"/>
</dbReference>
<dbReference type="InterPro" id="IPR019734">
    <property type="entry name" value="TPR_rpt"/>
</dbReference>
<dbReference type="PROSITE" id="PS50005">
    <property type="entry name" value="TPR"/>
    <property type="match status" value="2"/>
</dbReference>
<dbReference type="Gene3D" id="1.25.40.10">
    <property type="entry name" value="Tetratricopeptide repeat domain"/>
    <property type="match status" value="6"/>
</dbReference>
<feature type="region of interest" description="Disordered" evidence="4">
    <location>
        <begin position="292"/>
        <end position="311"/>
    </location>
</feature>
<dbReference type="Proteomes" id="UP001224775">
    <property type="component" value="Unassembled WGS sequence"/>
</dbReference>